<keyword evidence="4" id="KW-0456">Lyase</keyword>
<dbReference type="STRING" id="36856.ATB98_09335"/>
<evidence type="ECO:0000256" key="2">
    <source>
        <dbReference type="ARBA" id="ARBA00022898"/>
    </source>
</evidence>
<dbReference type="NCBIfam" id="NF006058">
    <property type="entry name" value="PRK08206.1"/>
    <property type="match status" value="1"/>
</dbReference>
<dbReference type="InterPro" id="IPR010081">
    <property type="entry name" value="DiNH2opropionate_NH3_lyase"/>
</dbReference>
<dbReference type="Proteomes" id="UP000078507">
    <property type="component" value="Unassembled WGS sequence"/>
</dbReference>
<dbReference type="PANTHER" id="PTHR42937:SF1">
    <property type="entry name" value="DIAMINOPROPIONATE AMMONIA-LYASE"/>
    <property type="match status" value="1"/>
</dbReference>
<dbReference type="EMBL" id="LNQB01000029">
    <property type="protein sequence ID" value="OAP50468.1"/>
    <property type="molecule type" value="Genomic_DNA"/>
</dbReference>
<dbReference type="Pfam" id="PF00291">
    <property type="entry name" value="PALP"/>
    <property type="match status" value="1"/>
</dbReference>
<comment type="caution">
    <text evidence="4">The sequence shown here is derived from an EMBL/GenBank/DDBJ whole genome shotgun (WGS) entry which is preliminary data.</text>
</comment>
<keyword evidence="2" id="KW-0663">Pyridoxal phosphate</keyword>
<dbReference type="InterPro" id="IPR036052">
    <property type="entry name" value="TrpB-like_PALP_sf"/>
</dbReference>
<dbReference type="GO" id="GO:0008838">
    <property type="term" value="F:diaminopropionate ammonia-lyase activity"/>
    <property type="evidence" value="ECO:0007669"/>
    <property type="project" value="InterPro"/>
</dbReference>
<comment type="cofactor">
    <cofactor evidence="1">
        <name>pyridoxal 5'-phosphate</name>
        <dbReference type="ChEBI" id="CHEBI:597326"/>
    </cofactor>
</comment>
<evidence type="ECO:0000313" key="5">
    <source>
        <dbReference type="Proteomes" id="UP000078507"/>
    </source>
</evidence>
<dbReference type="Gene3D" id="3.40.50.1100">
    <property type="match status" value="2"/>
</dbReference>
<dbReference type="SUPFAM" id="SSF53686">
    <property type="entry name" value="Tryptophan synthase beta subunit-like PLP-dependent enzymes"/>
    <property type="match status" value="1"/>
</dbReference>
<reference evidence="4 5" key="1">
    <citation type="submission" date="2015-11" db="EMBL/GenBank/DDBJ databases">
        <title>Ensifer anhuiense sp. nov., an effective nitrogen fixation bacterium with Glycine soja.</title>
        <authorList>
            <person name="Yan H."/>
            <person name="Chen W."/>
        </authorList>
    </citation>
    <scope>NUCLEOTIDE SEQUENCE [LARGE SCALE GENOMIC DNA]</scope>
    <source>
        <strain evidence="4 5">LMG 7837</strain>
    </source>
</reference>
<name>A0A178YSD6_SINSA</name>
<dbReference type="InterPro" id="IPR001926">
    <property type="entry name" value="TrpB-like_PALP"/>
</dbReference>
<accession>A0A178YSD6</accession>
<dbReference type="OrthoDB" id="34584at2"/>
<dbReference type="GO" id="GO:0030170">
    <property type="term" value="F:pyridoxal phosphate binding"/>
    <property type="evidence" value="ECO:0007669"/>
    <property type="project" value="InterPro"/>
</dbReference>
<organism evidence="4 5">
    <name type="scientific">Sinorhizobium saheli</name>
    <dbReference type="NCBI Taxonomy" id="36856"/>
    <lineage>
        <taxon>Bacteria</taxon>
        <taxon>Pseudomonadati</taxon>
        <taxon>Pseudomonadota</taxon>
        <taxon>Alphaproteobacteria</taxon>
        <taxon>Hyphomicrobiales</taxon>
        <taxon>Rhizobiaceae</taxon>
        <taxon>Sinorhizobium/Ensifer group</taxon>
        <taxon>Sinorhizobium</taxon>
    </lineage>
</organism>
<protein>
    <submittedName>
        <fullName evidence="4">PLP-dependent lyase/thiolase</fullName>
    </submittedName>
</protein>
<dbReference type="AlphaFoldDB" id="A0A178YSD6"/>
<evidence type="ECO:0000313" key="4">
    <source>
        <dbReference type="EMBL" id="OAP50468.1"/>
    </source>
</evidence>
<dbReference type="NCBIfam" id="TIGR01747">
    <property type="entry name" value="diampropi_NH3ly"/>
    <property type="match status" value="1"/>
</dbReference>
<gene>
    <name evidence="4" type="ORF">ATB98_09335</name>
</gene>
<evidence type="ECO:0000259" key="3">
    <source>
        <dbReference type="Pfam" id="PF00291"/>
    </source>
</evidence>
<dbReference type="RefSeq" id="WP_066867667.1">
    <property type="nucleotide sequence ID" value="NZ_LNQB01000029.1"/>
</dbReference>
<dbReference type="PANTHER" id="PTHR42937">
    <property type="match status" value="1"/>
</dbReference>
<proteinExistence type="predicted"/>
<feature type="domain" description="Tryptophan synthase beta chain-like PALP" evidence="3">
    <location>
        <begin position="37"/>
        <end position="371"/>
    </location>
</feature>
<keyword evidence="5" id="KW-1185">Reference proteome</keyword>
<sequence>MIQIHSPKFERLRTDDKVLLGTDAPSLVRPYLRLWRDETATPLISLNEVAAEAGVGSVVIKDEGQRLGLGSFKALGGAYAVMTLFKRMLEEHLDSEVSVAQLVSPTAREYASGITFCCATDGNHGKSVAAGARILGCKSVIFVHEGVTTARADAIGADEVVRVKGNYDMSVDEAGRVAEERGWVLVSDTSWEGYEEIPSLVAQGYTVLANEALSQIADLKLDPPTHVFLQAGVGGFASSISVHLNEVLGHHAIKTVVVEPDRAACLYASAEAGRLTSFHPTEPTIMAMLECYTPSLVAWRILDATSSAFVTVTEDEAKRAMRKLAFREQRPVVAGESGAAGLAGLLAVAADPHARQSLGLNKDSRVLLINTEGATDPASYENIVGSKPADVLPEATNVEN</sequence>
<evidence type="ECO:0000256" key="1">
    <source>
        <dbReference type="ARBA" id="ARBA00001933"/>
    </source>
</evidence>